<dbReference type="AlphaFoldDB" id="A0A388SB26"/>
<evidence type="ECO:0000256" key="2">
    <source>
        <dbReference type="ARBA" id="ARBA00023235"/>
    </source>
</evidence>
<evidence type="ECO:0000256" key="1">
    <source>
        <dbReference type="ARBA" id="ARBA00022857"/>
    </source>
</evidence>
<evidence type="ECO:0000313" key="6">
    <source>
        <dbReference type="EMBL" id="GBO93416.1"/>
    </source>
</evidence>
<comment type="domain">
    <text evidence="4">Contains a large N-terminal NADP-binding domain, and a smaller C-terminal substrate-binding domain.</text>
</comment>
<dbReference type="NCBIfam" id="TIGR02197">
    <property type="entry name" value="heptose_epim"/>
    <property type="match status" value="1"/>
</dbReference>
<comment type="caution">
    <text evidence="6">The sequence shown here is derived from an EMBL/GenBank/DDBJ whole genome shotgun (WGS) entry which is preliminary data.</text>
</comment>
<dbReference type="InterPro" id="IPR036291">
    <property type="entry name" value="NAD(P)-bd_dom_sf"/>
</dbReference>
<evidence type="ECO:0000256" key="4">
    <source>
        <dbReference type="HAMAP-Rule" id="MF_01601"/>
    </source>
</evidence>
<reference evidence="6 7" key="1">
    <citation type="journal article" date="2018" name="Int. J. Syst. Evol. Microbiol.">
        <title>Mesosutterella multiformis gen. nov., sp. nov., a member of the family Sutterellaceae and Sutterella megalosphaeroides sp. nov., isolated from human faeces.</title>
        <authorList>
            <person name="Sakamoto M."/>
            <person name="Ikeyama N."/>
            <person name="Kunihiro T."/>
            <person name="Iino T."/>
            <person name="Yuki M."/>
            <person name="Ohkuma M."/>
        </authorList>
    </citation>
    <scope>NUCLEOTIDE SEQUENCE [LARGE SCALE GENOMIC DNA]</scope>
    <source>
        <strain evidence="6 7">4NBBH2</strain>
    </source>
</reference>
<gene>
    <name evidence="4 6" type="primary">hldD</name>
    <name evidence="6" type="ORF">MESMUL_07700</name>
</gene>
<dbReference type="HAMAP" id="MF_01601">
    <property type="entry name" value="Heptose_epimerase"/>
    <property type="match status" value="1"/>
</dbReference>
<comment type="function">
    <text evidence="4">Catalyzes the interconversion between ADP-D-glycero-beta-D-manno-heptose and ADP-L-glycero-beta-D-manno-heptose via an epimerization at carbon 6 of the heptose.</text>
</comment>
<accession>A0A388SB26</accession>
<comment type="subunit">
    <text evidence="4">Homopentamer.</text>
</comment>
<feature type="binding site" evidence="4">
    <location>
        <begin position="11"/>
        <end position="12"/>
    </location>
    <ligand>
        <name>NADP(+)</name>
        <dbReference type="ChEBI" id="CHEBI:58349"/>
    </ligand>
</feature>
<evidence type="ECO:0000313" key="7">
    <source>
        <dbReference type="Proteomes" id="UP000266091"/>
    </source>
</evidence>
<dbReference type="SUPFAM" id="SSF51735">
    <property type="entry name" value="NAD(P)-binding Rossmann-fold domains"/>
    <property type="match status" value="1"/>
</dbReference>
<dbReference type="GO" id="GO:0050661">
    <property type="term" value="F:NADP binding"/>
    <property type="evidence" value="ECO:0007669"/>
    <property type="project" value="InterPro"/>
</dbReference>
<feature type="binding site" evidence="4">
    <location>
        <begin position="32"/>
        <end position="33"/>
    </location>
    <ligand>
        <name>NADP(+)</name>
        <dbReference type="ChEBI" id="CHEBI:58349"/>
    </ligand>
</feature>
<feature type="binding site" evidence="4">
    <location>
        <position position="143"/>
    </location>
    <ligand>
        <name>NADP(+)</name>
        <dbReference type="ChEBI" id="CHEBI:58349"/>
    </ligand>
</feature>
<evidence type="ECO:0000259" key="5">
    <source>
        <dbReference type="Pfam" id="PF01370"/>
    </source>
</evidence>
<dbReference type="Gene3D" id="3.40.50.720">
    <property type="entry name" value="NAD(P)-binding Rossmann-like Domain"/>
    <property type="match status" value="1"/>
</dbReference>
<protein>
    <recommendedName>
        <fullName evidence="4">ADP-L-glycero-D-manno-heptose-6-epimerase</fullName>
        <ecNumber evidence="4">5.1.3.20</ecNumber>
    </recommendedName>
    <alternativeName>
        <fullName evidence="4">ADP-L-glycero-beta-D-manno-heptose-6-epimerase</fullName>
        <shortName evidence="4">ADP-glyceromanno-heptose 6-epimerase</shortName>
        <shortName evidence="4">ADP-hep 6-epimerase</shortName>
        <shortName evidence="4">AGME</shortName>
    </alternativeName>
</protein>
<comment type="similarity">
    <text evidence="4">Belongs to the NAD(P)-dependent epimerase/dehydratase family. HldD subfamily.</text>
</comment>
<comment type="catalytic activity">
    <reaction evidence="4">
        <text>ADP-D-glycero-beta-D-manno-heptose = ADP-L-glycero-beta-D-manno-heptose</text>
        <dbReference type="Rhea" id="RHEA:17577"/>
        <dbReference type="ChEBI" id="CHEBI:59967"/>
        <dbReference type="ChEBI" id="CHEBI:61506"/>
        <dbReference type="EC" id="5.1.3.20"/>
    </reaction>
</comment>
<feature type="binding site" evidence="4">
    <location>
        <position position="39"/>
    </location>
    <ligand>
        <name>NADP(+)</name>
        <dbReference type="ChEBI" id="CHEBI:58349"/>
    </ligand>
</feature>
<keyword evidence="3 4" id="KW-0119">Carbohydrate metabolism</keyword>
<dbReference type="EC" id="5.1.3.20" evidence="4"/>
<feature type="binding site" evidence="4">
    <location>
        <begin position="202"/>
        <end position="205"/>
    </location>
    <ligand>
        <name>substrate</name>
    </ligand>
</feature>
<dbReference type="PANTHER" id="PTHR43103:SF3">
    <property type="entry name" value="ADP-L-GLYCERO-D-MANNO-HEPTOSE-6-EPIMERASE"/>
    <property type="match status" value="1"/>
</dbReference>
<dbReference type="PANTHER" id="PTHR43103">
    <property type="entry name" value="NUCLEOSIDE-DIPHOSPHATE-SUGAR EPIMERASE"/>
    <property type="match status" value="1"/>
</dbReference>
<feature type="active site" description="Proton acceptor" evidence="4">
    <location>
        <position position="179"/>
    </location>
</feature>
<keyword evidence="1 4" id="KW-0521">NADP</keyword>
<dbReference type="InterPro" id="IPR011912">
    <property type="entry name" value="Heptose_epim"/>
</dbReference>
<feature type="active site" description="Proton acceptor" evidence="4">
    <location>
        <position position="139"/>
    </location>
</feature>
<feature type="binding site" evidence="4">
    <location>
        <position position="188"/>
    </location>
    <ligand>
        <name>substrate</name>
    </ligand>
</feature>
<feature type="binding site" evidence="4">
    <location>
        <position position="54"/>
    </location>
    <ligand>
        <name>NADP(+)</name>
        <dbReference type="ChEBI" id="CHEBI:58349"/>
    </ligand>
</feature>
<feature type="binding site" evidence="4">
    <location>
        <position position="92"/>
    </location>
    <ligand>
        <name>NADP(+)</name>
        <dbReference type="ChEBI" id="CHEBI:58349"/>
    </ligand>
</feature>
<dbReference type="Pfam" id="PF01370">
    <property type="entry name" value="Epimerase"/>
    <property type="match status" value="1"/>
</dbReference>
<dbReference type="GO" id="GO:0005975">
    <property type="term" value="P:carbohydrate metabolic process"/>
    <property type="evidence" value="ECO:0007669"/>
    <property type="project" value="UniProtKB-UniRule"/>
</dbReference>
<comment type="cofactor">
    <cofactor evidence="4">
        <name>NADP(+)</name>
        <dbReference type="ChEBI" id="CHEBI:58349"/>
    </cofactor>
    <text evidence="4">Binds 1 NADP(+) per subunit.</text>
</comment>
<dbReference type="Proteomes" id="UP000266091">
    <property type="component" value="Unassembled WGS sequence"/>
</dbReference>
<dbReference type="GO" id="GO:0008712">
    <property type="term" value="F:ADP-glyceromanno-heptose 6-epimerase activity"/>
    <property type="evidence" value="ECO:0007669"/>
    <property type="project" value="UniProtKB-UniRule"/>
</dbReference>
<feature type="binding site" evidence="4">
    <location>
        <position position="170"/>
    </location>
    <ligand>
        <name>substrate</name>
    </ligand>
</feature>
<evidence type="ECO:0000256" key="3">
    <source>
        <dbReference type="ARBA" id="ARBA00023277"/>
    </source>
</evidence>
<keyword evidence="2 4" id="KW-0413">Isomerase</keyword>
<feature type="binding site" evidence="4">
    <location>
        <position position="179"/>
    </location>
    <ligand>
        <name>NADP(+)</name>
        <dbReference type="ChEBI" id="CHEBI:58349"/>
    </ligand>
</feature>
<dbReference type="RefSeq" id="WP_116269798.1">
    <property type="nucleotide sequence ID" value="NZ_BGZJ01000001.1"/>
</dbReference>
<keyword evidence="7" id="KW-1185">Reference proteome</keyword>
<dbReference type="UniPathway" id="UPA00356">
    <property type="reaction ID" value="UER00440"/>
</dbReference>
<feature type="binding site" evidence="4">
    <location>
        <position position="215"/>
    </location>
    <ligand>
        <name>substrate</name>
    </ligand>
</feature>
<dbReference type="InterPro" id="IPR001509">
    <property type="entry name" value="Epimerase_deHydtase"/>
</dbReference>
<accession>A0A401LJZ3</accession>
<organism evidence="6 7">
    <name type="scientific">Mesosutterella multiformis</name>
    <dbReference type="NCBI Taxonomy" id="2259133"/>
    <lineage>
        <taxon>Bacteria</taxon>
        <taxon>Pseudomonadati</taxon>
        <taxon>Pseudomonadota</taxon>
        <taxon>Betaproteobacteria</taxon>
        <taxon>Burkholderiales</taxon>
        <taxon>Sutterellaceae</taxon>
        <taxon>Mesosutterella</taxon>
    </lineage>
</organism>
<sequence length="336" mass="37939">MSIIVTGAAGFIGCNNTIALNKRGYTDILAVDNLTKADKFLNLSECQISDYMDKHDFIDLVRQGKMPRPEAVFHQGACSDTMATDGRYVMDNNYRYTLELYHWCQREKVPFIYASSAATYGASTTFVEDVKYEGPLNCYGYSKYLFDQVLRRDMARGAVVSPVTGFRYFNVYGPHEQHKGRMASVAFHQYFQFRKEGKVKLFEGCLGYGNGEQRRDFVYVGDVIDTILGFFDHPVTGIFNLGTGRSQPFNDISLTVVNTLLAEEKKITKPLTLEEAVSQGYIEYIPFPEALKGKYQAFTQADLTNLRGAGCKTTFKTVEEGTALYMKDLLARYPNP</sequence>
<feature type="binding site" evidence="4">
    <location>
        <begin position="75"/>
        <end position="79"/>
    </location>
    <ligand>
        <name>NADP(+)</name>
        <dbReference type="ChEBI" id="CHEBI:58349"/>
    </ligand>
</feature>
<feature type="domain" description="NAD-dependent epimerase/dehydratase" evidence="5">
    <location>
        <begin position="3"/>
        <end position="242"/>
    </location>
</feature>
<dbReference type="OrthoDB" id="9803010at2"/>
<feature type="binding site" evidence="4">
    <location>
        <position position="171"/>
    </location>
    <ligand>
        <name>NADP(+)</name>
        <dbReference type="ChEBI" id="CHEBI:58349"/>
    </ligand>
</feature>
<proteinExistence type="inferred from homology"/>
<dbReference type="Gene3D" id="3.90.25.10">
    <property type="entry name" value="UDP-galactose 4-epimerase, domain 1"/>
    <property type="match status" value="1"/>
</dbReference>
<dbReference type="EMBL" id="BGZJ01000001">
    <property type="protein sequence ID" value="GBO93416.1"/>
    <property type="molecule type" value="Genomic_DNA"/>
</dbReference>
<dbReference type="GO" id="GO:0097171">
    <property type="term" value="P:ADP-L-glycero-beta-D-manno-heptose biosynthetic process"/>
    <property type="evidence" value="ECO:0007669"/>
    <property type="project" value="UniProtKB-UniPathway"/>
</dbReference>
<dbReference type="CDD" id="cd05248">
    <property type="entry name" value="ADP_GME_SDR_e"/>
    <property type="match status" value="1"/>
</dbReference>
<comment type="pathway">
    <text evidence="4">Nucleotide-sugar biosynthesis; ADP-L-glycero-beta-D-manno-heptose biosynthesis; ADP-L-glycero-beta-D-manno-heptose from D-glycero-beta-D-manno-heptose 7-phosphate: step 4/4.</text>
</comment>
<feature type="binding site" evidence="4">
    <location>
        <position position="295"/>
    </location>
    <ligand>
        <name>substrate</name>
    </ligand>
</feature>
<name>A0A388SB26_9BURK</name>
<feature type="binding site" evidence="4">
    <location>
        <position position="181"/>
    </location>
    <ligand>
        <name>substrate</name>
    </ligand>
</feature>